<evidence type="ECO:0000256" key="2">
    <source>
        <dbReference type="ARBA" id="ARBA00007599"/>
    </source>
</evidence>
<protein>
    <recommendedName>
        <fullName evidence="3">tRNA threonylcarbamoyladenosine biosynthesis protein TsaE</fullName>
    </recommendedName>
    <alternativeName>
        <fullName evidence="10">t(6)A37 threonylcarbamoyladenosine biosynthesis protein TsaE</fullName>
    </alternativeName>
</protein>
<dbReference type="Pfam" id="PF02367">
    <property type="entry name" value="TsaE"/>
    <property type="match status" value="1"/>
</dbReference>
<dbReference type="PANTHER" id="PTHR33540:SF2">
    <property type="entry name" value="TRNA THREONYLCARBAMOYLADENOSINE BIOSYNTHESIS PROTEIN TSAE"/>
    <property type="match status" value="1"/>
</dbReference>
<evidence type="ECO:0000313" key="12">
    <source>
        <dbReference type="Proteomes" id="UP000824136"/>
    </source>
</evidence>
<dbReference type="InterPro" id="IPR027417">
    <property type="entry name" value="P-loop_NTPase"/>
</dbReference>
<dbReference type="GO" id="GO:0005737">
    <property type="term" value="C:cytoplasm"/>
    <property type="evidence" value="ECO:0007669"/>
    <property type="project" value="UniProtKB-SubCell"/>
</dbReference>
<dbReference type="Proteomes" id="UP000824136">
    <property type="component" value="Unassembled WGS sequence"/>
</dbReference>
<comment type="similarity">
    <text evidence="2">Belongs to the TsaE family.</text>
</comment>
<evidence type="ECO:0000256" key="6">
    <source>
        <dbReference type="ARBA" id="ARBA00022723"/>
    </source>
</evidence>
<name>A0A9D1KKR2_9FIRM</name>
<comment type="caution">
    <text evidence="11">The sequence shown here is derived from an EMBL/GenBank/DDBJ whole genome shotgun (WGS) entry which is preliminary data.</text>
</comment>
<sequence length="147" mass="15835">MSVYSHSAAETVEIGKKIGALLRPGDVIAYKGGLGAGKTTLTRGIAVGMGLRDDVSSPTFALVNEYRLPGVTPLFHFDMYRINGGAELESIGFFDYLQAGGVIAAEWSENISDELPDGTIFIEIERTGEEERKITIDGGERFDCIGD</sequence>
<evidence type="ECO:0000256" key="1">
    <source>
        <dbReference type="ARBA" id="ARBA00004496"/>
    </source>
</evidence>
<dbReference type="InterPro" id="IPR003442">
    <property type="entry name" value="T6A_TsaE"/>
</dbReference>
<reference evidence="11" key="1">
    <citation type="submission" date="2020-10" db="EMBL/GenBank/DDBJ databases">
        <authorList>
            <person name="Gilroy R."/>
        </authorList>
    </citation>
    <scope>NUCLEOTIDE SEQUENCE</scope>
    <source>
        <strain evidence="11">CHK33-4379</strain>
    </source>
</reference>
<evidence type="ECO:0000256" key="10">
    <source>
        <dbReference type="ARBA" id="ARBA00032441"/>
    </source>
</evidence>
<proteinExistence type="inferred from homology"/>
<dbReference type="GO" id="GO:0002949">
    <property type="term" value="P:tRNA threonylcarbamoyladenosine modification"/>
    <property type="evidence" value="ECO:0007669"/>
    <property type="project" value="InterPro"/>
</dbReference>
<dbReference type="GO" id="GO:0046872">
    <property type="term" value="F:metal ion binding"/>
    <property type="evidence" value="ECO:0007669"/>
    <property type="project" value="UniProtKB-KW"/>
</dbReference>
<gene>
    <name evidence="11" type="primary">tsaE</name>
    <name evidence="11" type="ORF">IAC39_03020</name>
</gene>
<evidence type="ECO:0000313" key="11">
    <source>
        <dbReference type="EMBL" id="HIT58672.1"/>
    </source>
</evidence>
<evidence type="ECO:0000256" key="5">
    <source>
        <dbReference type="ARBA" id="ARBA00022694"/>
    </source>
</evidence>
<comment type="subcellular location">
    <subcellularLocation>
        <location evidence="1">Cytoplasm</location>
    </subcellularLocation>
</comment>
<evidence type="ECO:0000256" key="8">
    <source>
        <dbReference type="ARBA" id="ARBA00022840"/>
    </source>
</evidence>
<dbReference type="Gene3D" id="3.40.50.300">
    <property type="entry name" value="P-loop containing nucleotide triphosphate hydrolases"/>
    <property type="match status" value="1"/>
</dbReference>
<dbReference type="PANTHER" id="PTHR33540">
    <property type="entry name" value="TRNA THREONYLCARBAMOYLADENOSINE BIOSYNTHESIS PROTEIN TSAE"/>
    <property type="match status" value="1"/>
</dbReference>
<dbReference type="NCBIfam" id="TIGR00150">
    <property type="entry name" value="T6A_YjeE"/>
    <property type="match status" value="1"/>
</dbReference>
<evidence type="ECO:0000256" key="9">
    <source>
        <dbReference type="ARBA" id="ARBA00022842"/>
    </source>
</evidence>
<organism evidence="11 12">
    <name type="scientific">Candidatus Faeciplasma pullistercoris</name>
    <dbReference type="NCBI Taxonomy" id="2840800"/>
    <lineage>
        <taxon>Bacteria</taxon>
        <taxon>Bacillati</taxon>
        <taxon>Bacillota</taxon>
        <taxon>Clostridia</taxon>
        <taxon>Eubacteriales</taxon>
        <taxon>Oscillospiraceae</taxon>
        <taxon>Oscillospiraceae incertae sedis</taxon>
        <taxon>Candidatus Faeciplasma</taxon>
    </lineage>
</organism>
<evidence type="ECO:0000256" key="3">
    <source>
        <dbReference type="ARBA" id="ARBA00019010"/>
    </source>
</evidence>
<keyword evidence="9" id="KW-0460">Magnesium</keyword>
<keyword evidence="6" id="KW-0479">Metal-binding</keyword>
<keyword evidence="4" id="KW-0963">Cytoplasm</keyword>
<dbReference type="EMBL" id="DVLL01000012">
    <property type="protein sequence ID" value="HIT58672.1"/>
    <property type="molecule type" value="Genomic_DNA"/>
</dbReference>
<reference evidence="11" key="2">
    <citation type="journal article" date="2021" name="PeerJ">
        <title>Extensive microbial diversity within the chicken gut microbiome revealed by metagenomics and culture.</title>
        <authorList>
            <person name="Gilroy R."/>
            <person name="Ravi A."/>
            <person name="Getino M."/>
            <person name="Pursley I."/>
            <person name="Horton D.L."/>
            <person name="Alikhan N.F."/>
            <person name="Baker D."/>
            <person name="Gharbi K."/>
            <person name="Hall N."/>
            <person name="Watson M."/>
            <person name="Adriaenssens E.M."/>
            <person name="Foster-Nyarko E."/>
            <person name="Jarju S."/>
            <person name="Secka A."/>
            <person name="Antonio M."/>
            <person name="Oren A."/>
            <person name="Chaudhuri R.R."/>
            <person name="La Ragione R."/>
            <person name="Hildebrand F."/>
            <person name="Pallen M.J."/>
        </authorList>
    </citation>
    <scope>NUCLEOTIDE SEQUENCE</scope>
    <source>
        <strain evidence="11">CHK33-4379</strain>
    </source>
</reference>
<dbReference type="GO" id="GO:0005524">
    <property type="term" value="F:ATP binding"/>
    <property type="evidence" value="ECO:0007669"/>
    <property type="project" value="UniProtKB-KW"/>
</dbReference>
<dbReference type="SUPFAM" id="SSF52540">
    <property type="entry name" value="P-loop containing nucleoside triphosphate hydrolases"/>
    <property type="match status" value="1"/>
</dbReference>
<keyword evidence="7" id="KW-0547">Nucleotide-binding</keyword>
<evidence type="ECO:0000256" key="4">
    <source>
        <dbReference type="ARBA" id="ARBA00022490"/>
    </source>
</evidence>
<dbReference type="AlphaFoldDB" id="A0A9D1KKR2"/>
<accession>A0A9D1KKR2</accession>
<keyword evidence="8" id="KW-0067">ATP-binding</keyword>
<keyword evidence="5" id="KW-0819">tRNA processing</keyword>
<evidence type="ECO:0000256" key="7">
    <source>
        <dbReference type="ARBA" id="ARBA00022741"/>
    </source>
</evidence>